<dbReference type="Proteomes" id="UP000799438">
    <property type="component" value="Unassembled WGS sequence"/>
</dbReference>
<dbReference type="AlphaFoldDB" id="A0A6A6BTZ0"/>
<proteinExistence type="predicted"/>
<dbReference type="InterPro" id="IPR011990">
    <property type="entry name" value="TPR-like_helical_dom_sf"/>
</dbReference>
<evidence type="ECO:0000256" key="1">
    <source>
        <dbReference type="ARBA" id="ARBA00022737"/>
    </source>
</evidence>
<evidence type="ECO:0008006" key="4">
    <source>
        <dbReference type="Google" id="ProtNLM"/>
    </source>
</evidence>
<dbReference type="EMBL" id="ML995475">
    <property type="protein sequence ID" value="KAF2146843.1"/>
    <property type="molecule type" value="Genomic_DNA"/>
</dbReference>
<accession>A0A6A6BTZ0</accession>
<evidence type="ECO:0000313" key="3">
    <source>
        <dbReference type="Proteomes" id="UP000799438"/>
    </source>
</evidence>
<dbReference type="RefSeq" id="XP_033402552.1">
    <property type="nucleotide sequence ID" value="XM_033539699.1"/>
</dbReference>
<gene>
    <name evidence="2" type="ORF">K452DRAFT_283047</name>
</gene>
<sequence>MFQLLNRIPPHKCSRLPLRRSLAATARPRPWWSILSSPREETLEGTLEEAAGGNAAKGKLISFDLQPRLMQAQKEVVTVHRSYRCSRHKQVMLLNKFLLQAYDDPKDEDTRKNLWKWYCHAKFSFPEVLDALPDKAWDILWNTQSQQSLSNANSMEHLKQLVEDMRTTGRTATTAQQLAHIEATFLEGKREEALQQWEQGYDISLGQSVVGRNPEFMELGLRMWSVAGNPDRAQKVLIELFAMAPKWDPRVIVPVFEAHIQKGRDKNINLAWALYTHMKYLLGDKMTLEDYEKCYLGFLYRKKQQHALAVFKEMMLLGQKPGGEDAGKFKSQILSGFDSLPAVCRNASEVNETFLHAVTALPREWQNKFFFGKWLKRLIGMGELESAAQVIEFMFESGIKPDARHLNGLMGAWFRSGITQNIEKAESLGLQMVRGRMNLVRERSANETNRRRPAKSNEASNRSIELPVFIERPIPPATSETFGVLLEIYLHKRDWNKVDDLRNWQSEAQLRMNVAAMNSFLAFYIERGQYLEVWKQYKDFTDPANNERVIPDEATYAYLWATAHARWVRSGMRDYQYLQRAFPTNRAIMKETLAWLNSVPNKAAAASHLMQRNKVYHRIVECFCLEKDLPGALVALHAFKANLGVYPDQHTATILAKYISRIGFRARSPAQRREVARSMGYLKNVSNVLQVLEALFQRRARQLVSEGKGEMSKEEKDELFLNVLSELIRVVLVRREEPGTVEHRIWNAKKKMGVREIETGDIDAFNVS</sequence>
<protein>
    <recommendedName>
        <fullName evidence="4">Pentacotripeptide-repeat region of PRORP domain-containing protein</fullName>
    </recommendedName>
</protein>
<reference evidence="2" key="1">
    <citation type="journal article" date="2020" name="Stud. Mycol.">
        <title>101 Dothideomycetes genomes: a test case for predicting lifestyles and emergence of pathogens.</title>
        <authorList>
            <person name="Haridas S."/>
            <person name="Albert R."/>
            <person name="Binder M."/>
            <person name="Bloem J."/>
            <person name="Labutti K."/>
            <person name="Salamov A."/>
            <person name="Andreopoulos B."/>
            <person name="Baker S."/>
            <person name="Barry K."/>
            <person name="Bills G."/>
            <person name="Bluhm B."/>
            <person name="Cannon C."/>
            <person name="Castanera R."/>
            <person name="Culley D."/>
            <person name="Daum C."/>
            <person name="Ezra D."/>
            <person name="Gonzalez J."/>
            <person name="Henrissat B."/>
            <person name="Kuo A."/>
            <person name="Liang C."/>
            <person name="Lipzen A."/>
            <person name="Lutzoni F."/>
            <person name="Magnuson J."/>
            <person name="Mondo S."/>
            <person name="Nolan M."/>
            <person name="Ohm R."/>
            <person name="Pangilinan J."/>
            <person name="Park H.-J."/>
            <person name="Ramirez L."/>
            <person name="Alfaro M."/>
            <person name="Sun H."/>
            <person name="Tritt A."/>
            <person name="Yoshinaga Y."/>
            <person name="Zwiers L.-H."/>
            <person name="Turgeon B."/>
            <person name="Goodwin S."/>
            <person name="Spatafora J."/>
            <person name="Crous P."/>
            <person name="Grigoriev I."/>
        </authorList>
    </citation>
    <scope>NUCLEOTIDE SEQUENCE</scope>
    <source>
        <strain evidence="2">CBS 121167</strain>
    </source>
</reference>
<dbReference type="PANTHER" id="PTHR47932">
    <property type="entry name" value="ATPASE EXPRESSION PROTEIN 3"/>
    <property type="match status" value="1"/>
</dbReference>
<dbReference type="GeneID" id="54297195"/>
<keyword evidence="3" id="KW-1185">Reference proteome</keyword>
<organism evidence="2 3">
    <name type="scientific">Aplosporella prunicola CBS 121167</name>
    <dbReference type="NCBI Taxonomy" id="1176127"/>
    <lineage>
        <taxon>Eukaryota</taxon>
        <taxon>Fungi</taxon>
        <taxon>Dikarya</taxon>
        <taxon>Ascomycota</taxon>
        <taxon>Pezizomycotina</taxon>
        <taxon>Dothideomycetes</taxon>
        <taxon>Dothideomycetes incertae sedis</taxon>
        <taxon>Botryosphaeriales</taxon>
        <taxon>Aplosporellaceae</taxon>
        <taxon>Aplosporella</taxon>
    </lineage>
</organism>
<dbReference type="Gene3D" id="1.25.40.10">
    <property type="entry name" value="Tetratricopeptide repeat domain"/>
    <property type="match status" value="1"/>
</dbReference>
<dbReference type="PANTHER" id="PTHR47932:SF44">
    <property type="entry name" value="MIOREX COMPLEX COMPONENT 1"/>
    <property type="match status" value="1"/>
</dbReference>
<dbReference type="OrthoDB" id="185373at2759"/>
<keyword evidence="1" id="KW-0677">Repeat</keyword>
<evidence type="ECO:0000313" key="2">
    <source>
        <dbReference type="EMBL" id="KAF2146843.1"/>
    </source>
</evidence>
<name>A0A6A6BTZ0_9PEZI</name>